<dbReference type="InterPro" id="IPR017927">
    <property type="entry name" value="FAD-bd_FR_type"/>
</dbReference>
<gene>
    <name evidence="5" type="ORF">FE795_02180</name>
</gene>
<dbReference type="SUPFAM" id="SSF63380">
    <property type="entry name" value="Riboflavin synthase domain-like"/>
    <property type="match status" value="1"/>
</dbReference>
<feature type="domain" description="2Fe-2S ferredoxin-type" evidence="3">
    <location>
        <begin position="2"/>
        <end position="94"/>
    </location>
</feature>
<reference evidence="5 6" key="1">
    <citation type="submission" date="2020-02" db="EMBL/GenBank/DDBJ databases">
        <title>Partial ammonium oxidation to N2 by heterotrophic bacteria.</title>
        <authorList>
            <person name="Wu M."/>
        </authorList>
    </citation>
    <scope>NUCLEOTIDE SEQUENCE [LARGE SCALE GENOMIC DNA]</scope>
    <source>
        <strain evidence="5 6">HO-1</strain>
    </source>
</reference>
<organism evidence="5 6">
    <name type="scientific">Alcaligenes ammonioxydans</name>
    <dbReference type="NCBI Taxonomy" id="2582914"/>
    <lineage>
        <taxon>Bacteria</taxon>
        <taxon>Pseudomonadati</taxon>
        <taxon>Pseudomonadota</taxon>
        <taxon>Betaproteobacteria</taxon>
        <taxon>Burkholderiales</taxon>
        <taxon>Alcaligenaceae</taxon>
        <taxon>Alcaligenes</taxon>
    </lineage>
</organism>
<dbReference type="RefSeq" id="WP_003804033.1">
    <property type="nucleotide sequence ID" value="NZ_CP049362.1"/>
</dbReference>
<accession>A0ABX8SPI4</accession>
<dbReference type="Pfam" id="PF00111">
    <property type="entry name" value="Fer2"/>
    <property type="match status" value="1"/>
</dbReference>
<evidence type="ECO:0000256" key="1">
    <source>
        <dbReference type="ARBA" id="ARBA00001974"/>
    </source>
</evidence>
<dbReference type="InterPro" id="IPR017938">
    <property type="entry name" value="Riboflavin_synthase-like_b-brl"/>
</dbReference>
<dbReference type="InterPro" id="IPR039261">
    <property type="entry name" value="FNR_nucleotide-bd"/>
</dbReference>
<dbReference type="PRINTS" id="PR00410">
    <property type="entry name" value="PHEHYDRXLASE"/>
</dbReference>
<evidence type="ECO:0000313" key="6">
    <source>
        <dbReference type="Proteomes" id="UP000826050"/>
    </source>
</evidence>
<dbReference type="InterPro" id="IPR012675">
    <property type="entry name" value="Beta-grasp_dom_sf"/>
</dbReference>
<dbReference type="Gene3D" id="3.10.20.30">
    <property type="match status" value="1"/>
</dbReference>
<keyword evidence="2" id="KW-0479">Metal-binding</keyword>
<dbReference type="InterPro" id="IPR036010">
    <property type="entry name" value="2Fe-2S_ferredoxin-like_sf"/>
</dbReference>
<dbReference type="Gene3D" id="3.40.50.80">
    <property type="entry name" value="Nucleotide-binding domain of ferredoxin-NADP reductase (FNR) module"/>
    <property type="match status" value="1"/>
</dbReference>
<dbReference type="Proteomes" id="UP000826050">
    <property type="component" value="Chromosome"/>
</dbReference>
<dbReference type="PANTHER" id="PTHR47354:SF5">
    <property type="entry name" value="PROTEIN RFBI"/>
    <property type="match status" value="1"/>
</dbReference>
<dbReference type="EMBL" id="CP049362">
    <property type="protein sequence ID" value="QXX77936.1"/>
    <property type="molecule type" value="Genomic_DNA"/>
</dbReference>
<proteinExistence type="predicted"/>
<keyword evidence="2" id="KW-0001">2Fe-2S</keyword>
<dbReference type="Pfam" id="PF00175">
    <property type="entry name" value="NAD_binding_1"/>
    <property type="match status" value="1"/>
</dbReference>
<dbReference type="InterPro" id="IPR001433">
    <property type="entry name" value="OxRdtase_FAD/NAD-bd"/>
</dbReference>
<keyword evidence="6" id="KW-1185">Reference proteome</keyword>
<feature type="domain" description="FAD-binding FR-type" evidence="4">
    <location>
        <begin position="102"/>
        <end position="201"/>
    </location>
</feature>
<dbReference type="InterPro" id="IPR050415">
    <property type="entry name" value="MRET"/>
</dbReference>
<keyword evidence="2" id="KW-0411">Iron-sulfur</keyword>
<dbReference type="CDD" id="cd06187">
    <property type="entry name" value="O2ase_reductase_like"/>
    <property type="match status" value="1"/>
</dbReference>
<dbReference type="PROSITE" id="PS00197">
    <property type="entry name" value="2FE2S_FER_1"/>
    <property type="match status" value="1"/>
</dbReference>
<dbReference type="PROSITE" id="PS51384">
    <property type="entry name" value="FAD_FR"/>
    <property type="match status" value="1"/>
</dbReference>
<dbReference type="InterPro" id="IPR001041">
    <property type="entry name" value="2Fe-2S_ferredoxin-type"/>
</dbReference>
<evidence type="ECO:0000256" key="2">
    <source>
        <dbReference type="ARBA" id="ARBA00022714"/>
    </source>
</evidence>
<dbReference type="PROSITE" id="PS51085">
    <property type="entry name" value="2FE2S_FER_2"/>
    <property type="match status" value="1"/>
</dbReference>
<protein>
    <submittedName>
        <fullName evidence="5">2Fe-2S iron-sulfur cluster binding domain-containing protein</fullName>
    </submittedName>
</protein>
<dbReference type="SUPFAM" id="SSF52343">
    <property type="entry name" value="Ferredoxin reductase-like, C-terminal NADP-linked domain"/>
    <property type="match status" value="1"/>
</dbReference>
<evidence type="ECO:0000259" key="4">
    <source>
        <dbReference type="PROSITE" id="PS51384"/>
    </source>
</evidence>
<dbReference type="CDD" id="cd00207">
    <property type="entry name" value="fer2"/>
    <property type="match status" value="1"/>
</dbReference>
<sequence length="333" mass="36197">MSSKTIIIRQTGTQFDAQEGQNILQAALENGIVYPYGCRQGRCGGCKTRLVQGQVDLLDYSRFALTEAQSARGLILACRAIPRSDVTLDWIGTDDVRGRVPLRQVEGTVVTLEALTHDIRRVRIRLADEQPLMFFAGQYADIKFGQAPARSYCMANRPGEAELEFHIRRVPGGVASAYVHTVLEPGERVTLELPKGTSYLREGHGGPMLCIAGGAGLAPIKSIVETALASGMSQAIHVYFGVREGRDLYGLEEFRALARDYPTLLFTPVVSGIPVAHCSRGLVTDIAGSEQADLRGWKVYVAGSPTLVDATIGMALKRGLKIQDLHAQIYVTP</sequence>
<evidence type="ECO:0000259" key="3">
    <source>
        <dbReference type="PROSITE" id="PS51085"/>
    </source>
</evidence>
<name>A0ABX8SPI4_9BURK</name>
<dbReference type="InterPro" id="IPR008333">
    <property type="entry name" value="Cbr1-like_FAD-bd_dom"/>
</dbReference>
<comment type="cofactor">
    <cofactor evidence="1">
        <name>FAD</name>
        <dbReference type="ChEBI" id="CHEBI:57692"/>
    </cofactor>
</comment>
<dbReference type="Pfam" id="PF00970">
    <property type="entry name" value="FAD_binding_6"/>
    <property type="match status" value="1"/>
</dbReference>
<keyword evidence="2" id="KW-0408">Iron</keyword>
<dbReference type="SUPFAM" id="SSF54292">
    <property type="entry name" value="2Fe-2S ferredoxin-like"/>
    <property type="match status" value="1"/>
</dbReference>
<evidence type="ECO:0000313" key="5">
    <source>
        <dbReference type="EMBL" id="QXX77936.1"/>
    </source>
</evidence>
<dbReference type="Gene3D" id="2.40.30.10">
    <property type="entry name" value="Translation factors"/>
    <property type="match status" value="1"/>
</dbReference>
<dbReference type="InterPro" id="IPR006058">
    <property type="entry name" value="2Fe2S_fd_BS"/>
</dbReference>
<dbReference type="PANTHER" id="PTHR47354">
    <property type="entry name" value="NADH OXIDOREDUCTASE HCR"/>
    <property type="match status" value="1"/>
</dbReference>